<name>A0A8T1C7M1_9STRA</name>
<protein>
    <submittedName>
        <fullName evidence="1">Uncharacterized protein</fullName>
    </submittedName>
</protein>
<reference evidence="1" key="1">
    <citation type="submission" date="2018-10" db="EMBL/GenBank/DDBJ databases">
        <title>Effector identification in a new, highly contiguous assembly of the strawberry crown rot pathogen Phytophthora cactorum.</title>
        <authorList>
            <person name="Armitage A.D."/>
            <person name="Nellist C.F."/>
            <person name="Bates H."/>
            <person name="Vickerstaff R.J."/>
            <person name="Harrison R.J."/>
        </authorList>
    </citation>
    <scope>NUCLEOTIDE SEQUENCE</scope>
    <source>
        <strain evidence="1">4040</strain>
    </source>
</reference>
<gene>
    <name evidence="1" type="ORF">PC117_g18392</name>
</gene>
<evidence type="ECO:0000313" key="1">
    <source>
        <dbReference type="EMBL" id="KAG2914216.1"/>
    </source>
</evidence>
<dbReference type="AlphaFoldDB" id="A0A8T1C7M1"/>
<accession>A0A8T1C7M1</accession>
<proteinExistence type="predicted"/>
<comment type="caution">
    <text evidence="1">The sequence shown here is derived from an EMBL/GenBank/DDBJ whole genome shotgun (WGS) entry which is preliminary data.</text>
</comment>
<dbReference type="EMBL" id="RCMK01000739">
    <property type="protein sequence ID" value="KAG2914216.1"/>
    <property type="molecule type" value="Genomic_DNA"/>
</dbReference>
<organism evidence="1 2">
    <name type="scientific">Phytophthora cactorum</name>
    <dbReference type="NCBI Taxonomy" id="29920"/>
    <lineage>
        <taxon>Eukaryota</taxon>
        <taxon>Sar</taxon>
        <taxon>Stramenopiles</taxon>
        <taxon>Oomycota</taxon>
        <taxon>Peronosporomycetes</taxon>
        <taxon>Peronosporales</taxon>
        <taxon>Peronosporaceae</taxon>
        <taxon>Phytophthora</taxon>
    </lineage>
</organism>
<dbReference type="Proteomes" id="UP000736787">
    <property type="component" value="Unassembled WGS sequence"/>
</dbReference>
<evidence type="ECO:0000313" key="2">
    <source>
        <dbReference type="Proteomes" id="UP000736787"/>
    </source>
</evidence>
<sequence>MWLRSVFQLGTVGFAVQLNSRPEGVHKFRHRVRVVEGKDRCSEGERFGQTLVSVWLPAFAIDGDSSCCC</sequence>